<accession>A0A3S8ZNG5</accession>
<protein>
    <submittedName>
        <fullName evidence="3">Periplasmic heavy metal sensor</fullName>
    </submittedName>
</protein>
<keyword evidence="1" id="KW-0175">Coiled coil</keyword>
<evidence type="ECO:0000313" key="4">
    <source>
        <dbReference type="Proteomes" id="UP000282438"/>
    </source>
</evidence>
<dbReference type="EMBL" id="CP034433">
    <property type="protein sequence ID" value="AZN35078.1"/>
    <property type="molecule type" value="Genomic_DNA"/>
</dbReference>
<organism evidence="3 4">
    <name type="scientific">Iodobacter ciconiae</name>
    <dbReference type="NCBI Taxonomy" id="2496266"/>
    <lineage>
        <taxon>Bacteria</taxon>
        <taxon>Pseudomonadati</taxon>
        <taxon>Pseudomonadota</taxon>
        <taxon>Betaproteobacteria</taxon>
        <taxon>Neisseriales</taxon>
        <taxon>Chitinibacteraceae</taxon>
        <taxon>Iodobacter</taxon>
    </lineage>
</organism>
<dbReference type="AlphaFoldDB" id="A0A3S8ZNG5"/>
<evidence type="ECO:0000256" key="2">
    <source>
        <dbReference type="SAM" id="SignalP"/>
    </source>
</evidence>
<dbReference type="OrthoDB" id="8589301at2"/>
<evidence type="ECO:0000313" key="3">
    <source>
        <dbReference type="EMBL" id="AZN35078.1"/>
    </source>
</evidence>
<feature type="chain" id="PRO_5019418389" evidence="2">
    <location>
        <begin position="35"/>
        <end position="167"/>
    </location>
</feature>
<keyword evidence="2" id="KW-0732">Signal</keyword>
<keyword evidence="4" id="KW-1185">Reference proteome</keyword>
<dbReference type="InterPro" id="IPR012899">
    <property type="entry name" value="LTXXQ"/>
</dbReference>
<dbReference type="Pfam" id="PF07813">
    <property type="entry name" value="LTXXQ"/>
    <property type="match status" value="1"/>
</dbReference>
<reference evidence="3 4" key="1">
    <citation type="submission" date="2018-12" db="EMBL/GenBank/DDBJ databases">
        <title>Complete genome sequence of Iodobacter sp. H11R3.</title>
        <authorList>
            <person name="Bae J.-W."/>
        </authorList>
    </citation>
    <scope>NUCLEOTIDE SEQUENCE [LARGE SCALE GENOMIC DNA]</scope>
    <source>
        <strain evidence="3 4">H11R3</strain>
    </source>
</reference>
<dbReference type="RefSeq" id="WP_125971054.1">
    <property type="nucleotide sequence ID" value="NZ_CP034433.1"/>
</dbReference>
<dbReference type="Gene3D" id="1.20.120.1490">
    <property type="match status" value="1"/>
</dbReference>
<name>A0A3S8ZNG5_9NEIS</name>
<feature type="coiled-coil region" evidence="1">
    <location>
        <begin position="76"/>
        <end position="107"/>
    </location>
</feature>
<dbReference type="Proteomes" id="UP000282438">
    <property type="component" value="Chromosome"/>
</dbReference>
<gene>
    <name evidence="3" type="ORF">EJO50_00380</name>
</gene>
<dbReference type="GO" id="GO:0042597">
    <property type="term" value="C:periplasmic space"/>
    <property type="evidence" value="ECO:0007669"/>
    <property type="project" value="InterPro"/>
</dbReference>
<proteinExistence type="predicted"/>
<sequence length="167" mass="18610">MFNALKTKFQHHHMKRRAAIIAVMGLSLGGIAYAAAPGHCGDGPGMRRGNPEQMHKMMQSRLDKALQEVGATDAQKVQLNQLAEQASKEMKAQHETMRNNHDELRKALSQTTVDAAQLETLRAAKIKTMDESSRKLTAILAEASKILTPEQRLKLIEKMDRKGRNRG</sequence>
<evidence type="ECO:0000256" key="1">
    <source>
        <dbReference type="SAM" id="Coils"/>
    </source>
</evidence>
<feature type="signal peptide" evidence="2">
    <location>
        <begin position="1"/>
        <end position="34"/>
    </location>
</feature>
<dbReference type="KEGG" id="iod:EJO50_00380"/>